<dbReference type="Proteomes" id="UP000762676">
    <property type="component" value="Unassembled WGS sequence"/>
</dbReference>
<proteinExistence type="predicted"/>
<evidence type="ECO:0000313" key="2">
    <source>
        <dbReference type="Proteomes" id="UP000762676"/>
    </source>
</evidence>
<evidence type="ECO:0008006" key="3">
    <source>
        <dbReference type="Google" id="ProtNLM"/>
    </source>
</evidence>
<keyword evidence="2" id="KW-1185">Reference proteome</keyword>
<sequence length="164" mass="18734">MSYSAARGRGATEELASLDLFIIIVDLSNSNVDRVQEVMHALLVISNKTSAGRHNAIFLFIIVLDYARRRALADGKEEKLGFAITPKRSRRYLKIILADLDLAYYDITLLSDAREQAQELILRVERECSRVGLGLNHPKTKYLTYYNRPSPTVHETWHCVRADR</sequence>
<evidence type="ECO:0000313" key="1">
    <source>
        <dbReference type="EMBL" id="GFR99625.1"/>
    </source>
</evidence>
<reference evidence="1 2" key="1">
    <citation type="journal article" date="2021" name="Elife">
        <title>Chloroplast acquisition without the gene transfer in kleptoplastic sea slugs, Plakobranchus ocellatus.</title>
        <authorList>
            <person name="Maeda T."/>
            <person name="Takahashi S."/>
            <person name="Yoshida T."/>
            <person name="Shimamura S."/>
            <person name="Takaki Y."/>
            <person name="Nagai Y."/>
            <person name="Toyoda A."/>
            <person name="Suzuki Y."/>
            <person name="Arimoto A."/>
            <person name="Ishii H."/>
            <person name="Satoh N."/>
            <person name="Nishiyama T."/>
            <person name="Hasebe M."/>
            <person name="Maruyama T."/>
            <person name="Minagawa J."/>
            <person name="Obokata J."/>
            <person name="Shigenobu S."/>
        </authorList>
    </citation>
    <scope>NUCLEOTIDE SEQUENCE [LARGE SCALE GENOMIC DNA]</scope>
</reference>
<organism evidence="1 2">
    <name type="scientific">Elysia marginata</name>
    <dbReference type="NCBI Taxonomy" id="1093978"/>
    <lineage>
        <taxon>Eukaryota</taxon>
        <taxon>Metazoa</taxon>
        <taxon>Spiralia</taxon>
        <taxon>Lophotrochozoa</taxon>
        <taxon>Mollusca</taxon>
        <taxon>Gastropoda</taxon>
        <taxon>Heterobranchia</taxon>
        <taxon>Euthyneura</taxon>
        <taxon>Panpulmonata</taxon>
        <taxon>Sacoglossa</taxon>
        <taxon>Placobranchoidea</taxon>
        <taxon>Plakobranchidae</taxon>
        <taxon>Elysia</taxon>
    </lineage>
</organism>
<gene>
    <name evidence="1" type="ORF">ElyMa_006378900</name>
</gene>
<name>A0AAV4HQA1_9GAST</name>
<accession>A0AAV4HQA1</accession>
<dbReference type="EMBL" id="BMAT01012811">
    <property type="protein sequence ID" value="GFR99625.1"/>
    <property type="molecule type" value="Genomic_DNA"/>
</dbReference>
<protein>
    <recommendedName>
        <fullName evidence="3">Reverse transcriptase domain-containing protein</fullName>
    </recommendedName>
</protein>
<comment type="caution">
    <text evidence="1">The sequence shown here is derived from an EMBL/GenBank/DDBJ whole genome shotgun (WGS) entry which is preliminary data.</text>
</comment>
<dbReference type="AlphaFoldDB" id="A0AAV4HQA1"/>